<sequence length="389" mass="42237">MGLEEGKSRQPFWCRAEHPKGRRSVQVSNPGSSPSSLVSAPAVLTLHPPSREEFQGPYRNSTLLCQLRGPRPLPGHAHIRWFRNGSPLPESSAPELPAAPETSGLYVAGSRLVVTEAEWERGDVFTCQAQGEARNTSKAMECGYVDQPLAANDIRVETAPPLFADIFREQAARLTCRVSNMAAGAEGLEVTWLKEDGEALATKMSPPSLQPNGLLAAEGVATVSVEAWESGQLFTCRVTHPELLFPREVTMRKEKVPDSSPPSLYLLPPPADQLRRRAWATLTCLLNDFNPPELFVQWLQDGRPLPPNRAVTFRPRPDSGHAPSGHAHLSVSALTVPARDWEAGSVFTCLVGHEKLPLRLAQKSLDKSAGKAANVNVSLVLSDAAAACY</sequence>
<evidence type="ECO:0000259" key="3">
    <source>
        <dbReference type="PROSITE" id="PS50835"/>
    </source>
</evidence>
<dbReference type="FunFam" id="2.60.40.10:FF:000998">
    <property type="entry name" value="Immunoglobulin heavy constant epsilon"/>
    <property type="match status" value="1"/>
</dbReference>
<dbReference type="SUPFAM" id="SSF48726">
    <property type="entry name" value="Immunoglobulin"/>
    <property type="match status" value="3"/>
</dbReference>
<reference evidence="4" key="2">
    <citation type="submission" date="2025-09" db="UniProtKB">
        <authorList>
            <consortium name="Ensembl"/>
        </authorList>
    </citation>
    <scope>IDENTIFICATION</scope>
</reference>
<reference evidence="4" key="1">
    <citation type="submission" date="2025-08" db="UniProtKB">
        <authorList>
            <consortium name="Ensembl"/>
        </authorList>
    </citation>
    <scope>IDENTIFICATION</scope>
</reference>
<dbReference type="PROSITE" id="PS50835">
    <property type="entry name" value="IG_LIKE"/>
    <property type="match status" value="3"/>
</dbReference>
<dbReference type="CDD" id="cd05768">
    <property type="entry name" value="IgC1_CH3_IgAGD_CH4_IgAEM"/>
    <property type="match status" value="1"/>
</dbReference>
<feature type="domain" description="Ig-like" evidence="3">
    <location>
        <begin position="262"/>
        <end position="366"/>
    </location>
</feature>
<dbReference type="FunFam" id="2.60.40.10:FF:000463">
    <property type="entry name" value="Immunoglobulin heavy constant gamma 1"/>
    <property type="match status" value="1"/>
</dbReference>
<accession>A0A8C3R2M5</accession>
<dbReference type="Gene3D" id="2.60.40.10">
    <property type="entry name" value="Immunoglobulins"/>
    <property type="match status" value="3"/>
</dbReference>
<protein>
    <recommendedName>
        <fullName evidence="3">Ig-like domain-containing protein</fullName>
    </recommendedName>
</protein>
<keyword evidence="5" id="KW-1185">Reference proteome</keyword>
<feature type="domain" description="Ig-like" evidence="3">
    <location>
        <begin position="41"/>
        <end position="137"/>
    </location>
</feature>
<dbReference type="SMART" id="SM00407">
    <property type="entry name" value="IGc1"/>
    <property type="match status" value="3"/>
</dbReference>
<dbReference type="InterPro" id="IPR003597">
    <property type="entry name" value="Ig_C1-set"/>
</dbReference>
<dbReference type="InterPro" id="IPR036179">
    <property type="entry name" value="Ig-like_dom_sf"/>
</dbReference>
<evidence type="ECO:0000256" key="1">
    <source>
        <dbReference type="ARBA" id="ARBA00023319"/>
    </source>
</evidence>
<dbReference type="Ensembl" id="ENSCRFT00000015336.1">
    <property type="protein sequence ID" value="ENSCRFP00000014808.1"/>
    <property type="gene ID" value="ENSCRFG00000011425.1"/>
</dbReference>
<feature type="region of interest" description="Disordered" evidence="2">
    <location>
        <begin position="1"/>
        <end position="38"/>
    </location>
</feature>
<dbReference type="InterPro" id="IPR050380">
    <property type="entry name" value="Immune_Resp_Modulators"/>
</dbReference>
<name>A0A8C3R2M5_9PASS</name>
<dbReference type="Proteomes" id="UP000694396">
    <property type="component" value="Unplaced"/>
</dbReference>
<feature type="compositionally biased region" description="Low complexity" evidence="2">
    <location>
        <begin position="24"/>
        <end position="38"/>
    </location>
</feature>
<proteinExistence type="predicted"/>
<dbReference type="InterPro" id="IPR003006">
    <property type="entry name" value="Ig/MHC_CS"/>
</dbReference>
<evidence type="ECO:0000313" key="4">
    <source>
        <dbReference type="Ensembl" id="ENSCRFP00000014808.1"/>
    </source>
</evidence>
<dbReference type="Pfam" id="PF07654">
    <property type="entry name" value="C1-set"/>
    <property type="match status" value="3"/>
</dbReference>
<dbReference type="AlphaFoldDB" id="A0A8C3R2M5"/>
<keyword evidence="1" id="KW-0393">Immunoglobulin domain</keyword>
<feature type="domain" description="Ig-like" evidence="3">
    <location>
        <begin position="170"/>
        <end position="250"/>
    </location>
</feature>
<dbReference type="InterPro" id="IPR013783">
    <property type="entry name" value="Ig-like_fold"/>
</dbReference>
<dbReference type="InterPro" id="IPR007110">
    <property type="entry name" value="Ig-like_dom"/>
</dbReference>
<evidence type="ECO:0000256" key="2">
    <source>
        <dbReference type="SAM" id="MobiDB-lite"/>
    </source>
</evidence>
<dbReference type="PROSITE" id="PS00290">
    <property type="entry name" value="IG_MHC"/>
    <property type="match status" value="2"/>
</dbReference>
<dbReference type="PANTHER" id="PTHR23411">
    <property type="entry name" value="TAPASIN"/>
    <property type="match status" value="1"/>
</dbReference>
<organism evidence="4 5">
    <name type="scientific">Cyanoderma ruficeps</name>
    <name type="common">rufous-capped babbler</name>
    <dbReference type="NCBI Taxonomy" id="181631"/>
    <lineage>
        <taxon>Eukaryota</taxon>
        <taxon>Metazoa</taxon>
        <taxon>Chordata</taxon>
        <taxon>Craniata</taxon>
        <taxon>Vertebrata</taxon>
        <taxon>Euteleostomi</taxon>
        <taxon>Archelosauria</taxon>
        <taxon>Archosauria</taxon>
        <taxon>Dinosauria</taxon>
        <taxon>Saurischia</taxon>
        <taxon>Theropoda</taxon>
        <taxon>Coelurosauria</taxon>
        <taxon>Aves</taxon>
        <taxon>Neognathae</taxon>
        <taxon>Neoaves</taxon>
        <taxon>Telluraves</taxon>
        <taxon>Australaves</taxon>
        <taxon>Passeriformes</taxon>
        <taxon>Sylvioidea</taxon>
        <taxon>Timaliidae</taxon>
        <taxon>Cyanoderma</taxon>
    </lineage>
</organism>
<evidence type="ECO:0000313" key="5">
    <source>
        <dbReference type="Proteomes" id="UP000694396"/>
    </source>
</evidence>